<keyword evidence="1" id="KW-0812">Transmembrane</keyword>
<evidence type="ECO:0000313" key="3">
    <source>
        <dbReference type="EMBL" id="SCB94541.1"/>
    </source>
</evidence>
<gene>
    <name evidence="3" type="ORF">GA0061075_107104</name>
    <name evidence="2" type="ORF">HF960_02775</name>
</gene>
<dbReference type="Proteomes" id="UP000182448">
    <property type="component" value="Unassembled WGS sequence"/>
</dbReference>
<keyword evidence="1" id="KW-1133">Transmembrane helix</keyword>
<feature type="transmembrane region" description="Helical" evidence="1">
    <location>
        <begin position="98"/>
        <end position="124"/>
    </location>
</feature>
<keyword evidence="1" id="KW-0472">Membrane</keyword>
<evidence type="ECO:0000313" key="4">
    <source>
        <dbReference type="Proteomes" id="UP000182448"/>
    </source>
</evidence>
<dbReference type="GeneID" id="72423710"/>
<dbReference type="Proteomes" id="UP000585749">
    <property type="component" value="Unassembled WGS sequence"/>
</dbReference>
<feature type="transmembrane region" description="Helical" evidence="1">
    <location>
        <begin position="220"/>
        <end position="240"/>
    </location>
</feature>
<evidence type="ECO:0000313" key="5">
    <source>
        <dbReference type="Proteomes" id="UP000585749"/>
    </source>
</evidence>
<sequence length="251" mass="28431">MNKVKALYKVYIVSSLNNKVVFMYNLLLPIVYLLATNLKYFFQPVQTTNQELINTASYFWAYIIIVTLLNMVTFEMLSERESGYFKELFFIVGSKWHILLADLLAQVTILVLEITLFNIVFLVIFRTINFGILLGGLLATLLLTIPVTCSSCIFLILKVKAQTAPIIETITLFGMFTLLGIKNENTLIKIVNLLNPVEYLAQNSNNISLLMLGNIPSGTYVIQFITITTFYILIGVWGLSKFTISPIENRA</sequence>
<protein>
    <submittedName>
        <fullName evidence="3">ABC-2 type transport system permease protein</fullName>
    </submittedName>
</protein>
<dbReference type="EMBL" id="FMAW01000007">
    <property type="protein sequence ID" value="SCB94541.1"/>
    <property type="molecule type" value="Genomic_DNA"/>
</dbReference>
<feature type="transmembrane region" description="Helical" evidence="1">
    <location>
        <begin position="21"/>
        <end position="38"/>
    </location>
</feature>
<dbReference type="RefSeq" id="WP_074427410.1">
    <property type="nucleotide sequence ID" value="NZ_BJEG01000005.1"/>
</dbReference>
<comment type="caution">
    <text evidence="2">The sequence shown here is derived from an EMBL/GenBank/DDBJ whole genome shotgun (WGS) entry which is preliminary data.</text>
</comment>
<keyword evidence="4" id="KW-1185">Reference proteome</keyword>
<accession>A0A4Y4G078</accession>
<dbReference type="AlphaFoldDB" id="A0A4Y4G078"/>
<reference evidence="2 5" key="2">
    <citation type="submission" date="2020-04" db="EMBL/GenBank/DDBJ databases">
        <title>MicrobeNet Type strains.</title>
        <authorList>
            <person name="Nicholson A.C."/>
        </authorList>
    </citation>
    <scope>NUCLEOTIDE SEQUENCE [LARGE SCALE GENOMIC DNA]</scope>
    <source>
        <strain evidence="2 5">CCUG 33494</strain>
    </source>
</reference>
<dbReference type="EMBL" id="JAAXPM010000002">
    <property type="protein sequence ID" value="NKY66617.1"/>
    <property type="molecule type" value="Genomic_DNA"/>
</dbReference>
<evidence type="ECO:0000256" key="1">
    <source>
        <dbReference type="SAM" id="Phobius"/>
    </source>
</evidence>
<feature type="transmembrane region" description="Helical" evidence="1">
    <location>
        <begin position="58"/>
        <end position="77"/>
    </location>
</feature>
<evidence type="ECO:0000313" key="2">
    <source>
        <dbReference type="EMBL" id="NKY66617.1"/>
    </source>
</evidence>
<proteinExistence type="predicted"/>
<feature type="transmembrane region" description="Helical" evidence="1">
    <location>
        <begin position="130"/>
        <end position="157"/>
    </location>
</feature>
<name>A0A4Y4G078_WEIHE</name>
<dbReference type="OrthoDB" id="2143919at2"/>
<reference evidence="3 4" key="1">
    <citation type="submission" date="2016-08" db="EMBL/GenBank/DDBJ databases">
        <authorList>
            <person name="Varghese N."/>
            <person name="Submissions Spin"/>
        </authorList>
    </citation>
    <scope>NUCLEOTIDE SEQUENCE [LARGE SCALE GENOMIC DNA]</scope>
    <source>
        <strain evidence="3 4">R-53116</strain>
    </source>
</reference>
<organism evidence="2 5">
    <name type="scientific">Weissella hellenica</name>
    <dbReference type="NCBI Taxonomy" id="46256"/>
    <lineage>
        <taxon>Bacteria</taxon>
        <taxon>Bacillati</taxon>
        <taxon>Bacillota</taxon>
        <taxon>Bacilli</taxon>
        <taxon>Lactobacillales</taxon>
        <taxon>Lactobacillaceae</taxon>
        <taxon>Weissella</taxon>
    </lineage>
</organism>